<dbReference type="Gene3D" id="1.20.1600.10">
    <property type="entry name" value="Outer membrane efflux proteins (OEP)"/>
    <property type="match status" value="1"/>
</dbReference>
<dbReference type="EMBL" id="FOIR01000002">
    <property type="protein sequence ID" value="SEW33658.1"/>
    <property type="molecule type" value="Genomic_DNA"/>
</dbReference>
<evidence type="ECO:0000256" key="2">
    <source>
        <dbReference type="RuleBase" id="RU362097"/>
    </source>
</evidence>
<comment type="similarity">
    <text evidence="1 2">Belongs to the outer membrane factor (OMF) (TC 1.B.17) family.</text>
</comment>
<dbReference type="Pfam" id="PF02321">
    <property type="entry name" value="OEP"/>
    <property type="match status" value="2"/>
</dbReference>
<dbReference type="InterPro" id="IPR010131">
    <property type="entry name" value="MdtP/NodT-like"/>
</dbReference>
<dbReference type="PANTHER" id="PTHR30203">
    <property type="entry name" value="OUTER MEMBRANE CATION EFFLUX PROTEIN"/>
    <property type="match status" value="1"/>
</dbReference>
<dbReference type="GO" id="GO:0005886">
    <property type="term" value="C:plasma membrane"/>
    <property type="evidence" value="ECO:0007669"/>
    <property type="project" value="UniProtKB-SubCell"/>
</dbReference>
<keyword evidence="2 3" id="KW-0449">Lipoprotein</keyword>
<reference evidence="4" key="1">
    <citation type="submission" date="2016-10" db="EMBL/GenBank/DDBJ databases">
        <authorList>
            <person name="Varghese N."/>
            <person name="Submissions S."/>
        </authorList>
    </citation>
    <scope>NUCLEOTIDE SEQUENCE [LARGE SCALE GENOMIC DNA]</scope>
    <source>
        <strain evidence="4">CGMCC 1.12402</strain>
    </source>
</reference>
<dbReference type="GO" id="GO:0015562">
    <property type="term" value="F:efflux transmembrane transporter activity"/>
    <property type="evidence" value="ECO:0007669"/>
    <property type="project" value="InterPro"/>
</dbReference>
<evidence type="ECO:0000313" key="3">
    <source>
        <dbReference type="EMBL" id="SEW33658.1"/>
    </source>
</evidence>
<proteinExistence type="inferred from homology"/>
<name>A0A1I0R0P2_9BACT</name>
<dbReference type="Proteomes" id="UP000199437">
    <property type="component" value="Unassembled WGS sequence"/>
</dbReference>
<keyword evidence="2" id="KW-0812">Transmembrane</keyword>
<dbReference type="InterPro" id="IPR003423">
    <property type="entry name" value="OMP_efflux"/>
</dbReference>
<protein>
    <submittedName>
        <fullName evidence="3">Efflux transporter, outer membrane factor (OMF) lipoprotein, NodT family</fullName>
    </submittedName>
</protein>
<comment type="subcellular location">
    <subcellularLocation>
        <location evidence="2">Cell membrane</location>
        <topology evidence="2">Lipid-anchor</topology>
    </subcellularLocation>
</comment>
<dbReference type="NCBIfam" id="TIGR01845">
    <property type="entry name" value="outer_NodT"/>
    <property type="match status" value="1"/>
</dbReference>
<dbReference type="AlphaFoldDB" id="A0A1I0R0P2"/>
<accession>A0A1I0R0P2</accession>
<gene>
    <name evidence="3" type="ORF">SAMN05216290_3038</name>
</gene>
<dbReference type="SUPFAM" id="SSF56954">
    <property type="entry name" value="Outer membrane efflux proteins (OEP)"/>
    <property type="match status" value="1"/>
</dbReference>
<sequence length="489" mass="54893">MNHYLKNFTEEKMSKKLIYQLLVSGAIILAISSCSTPPLIEKTANKNVPESYNGNQDTTNVANVQWRNYFSDQYLVALIDTALQHNQELNITLQEIEISRNEVGAKKGEYLPKVNLGAAAGVEKVGRYTSQGANDANTEIEPGKEFPEPLGDFMVGAFATWEVDIWHKLRNAKKSALTRYLATVEGKNFMVTNLIAEIANSYYELLALDNQLEIVNQNIEIQQNALNIVKLQKEAARVTELAVRKFQAEVLNTRSLQFDIQQQIVETENKINFLVGRFPQPVVRSSKTFVDMVPKSIQAGIPSQLLENRPDIRQAELEMAAAKIDISVARARFYPSLGINAGLGFQAFNPAKLVLFPESLLYSLAGDLTAPLFNKREIKAQFKNANARQIQAVYEYEQTLLSAYIEVANQLSNIDNLAQSYDLKSQQVEALTQSIEISNNLFKSARADYMEVLLTQRDALESKFELVETKMKQMNAVVNMYQALGGGWN</sequence>
<keyword evidence="2" id="KW-0564">Palmitate</keyword>
<keyword evidence="2" id="KW-0472">Membrane</keyword>
<evidence type="ECO:0000256" key="1">
    <source>
        <dbReference type="ARBA" id="ARBA00007613"/>
    </source>
</evidence>
<dbReference type="PANTHER" id="PTHR30203:SF30">
    <property type="entry name" value="OUTER MEMBRANE PROTEIN-RELATED"/>
    <property type="match status" value="1"/>
</dbReference>
<dbReference type="Gene3D" id="2.20.200.10">
    <property type="entry name" value="Outer membrane efflux proteins (OEP)"/>
    <property type="match status" value="1"/>
</dbReference>
<dbReference type="PROSITE" id="PS51257">
    <property type="entry name" value="PROKAR_LIPOPROTEIN"/>
    <property type="match status" value="1"/>
</dbReference>
<dbReference type="STRING" id="1267423.SAMN05216290_3038"/>
<keyword evidence="2" id="KW-1134">Transmembrane beta strand</keyword>
<keyword evidence="4" id="KW-1185">Reference proteome</keyword>
<organism evidence="3 4">
    <name type="scientific">Roseivirga pacifica</name>
    <dbReference type="NCBI Taxonomy" id="1267423"/>
    <lineage>
        <taxon>Bacteria</taxon>
        <taxon>Pseudomonadati</taxon>
        <taxon>Bacteroidota</taxon>
        <taxon>Cytophagia</taxon>
        <taxon>Cytophagales</taxon>
        <taxon>Roseivirgaceae</taxon>
        <taxon>Roseivirga</taxon>
    </lineage>
</organism>
<evidence type="ECO:0000313" key="4">
    <source>
        <dbReference type="Proteomes" id="UP000199437"/>
    </source>
</evidence>